<keyword evidence="3" id="KW-1185">Reference proteome</keyword>
<keyword evidence="1" id="KW-0812">Transmembrane</keyword>
<keyword evidence="1" id="KW-1133">Transmembrane helix</keyword>
<evidence type="ECO:0000313" key="3">
    <source>
        <dbReference type="Proteomes" id="UP001526076"/>
    </source>
</evidence>
<gene>
    <name evidence="2" type="ORF">OJ597_09150</name>
</gene>
<protein>
    <submittedName>
        <fullName evidence="2">Uncharacterized protein</fullName>
    </submittedName>
</protein>
<evidence type="ECO:0000256" key="1">
    <source>
        <dbReference type="SAM" id="Phobius"/>
    </source>
</evidence>
<dbReference type="Proteomes" id="UP001526076">
    <property type="component" value="Unassembled WGS sequence"/>
</dbReference>
<accession>A0ABT3EAV6</accession>
<comment type="caution">
    <text evidence="2">The sequence shown here is derived from an EMBL/GenBank/DDBJ whole genome shotgun (WGS) entry which is preliminary data.</text>
</comment>
<sequence length="43" mass="4728">MKLSEIAVMIAAVGSLLSGTASMIIALKKEPKERKPRKAKRFK</sequence>
<dbReference type="RefSeq" id="WP_263595949.1">
    <property type="nucleotide sequence ID" value="NZ_CP118078.1"/>
</dbReference>
<reference evidence="2 3" key="1">
    <citation type="submission" date="2022-10" db="EMBL/GenBank/DDBJ databases">
        <title>Comparative genomic study of S. anginosus.</title>
        <authorList>
            <person name="Prasad A."/>
            <person name="Ene A."/>
            <person name="Jablonska S."/>
            <person name="Du J."/>
            <person name="Wolfe A.J."/>
            <person name="Putonti C."/>
        </authorList>
    </citation>
    <scope>NUCLEOTIDE SEQUENCE [LARGE SCALE GENOMIC DNA]</scope>
    <source>
        <strain evidence="2 3">UMB9231</strain>
    </source>
</reference>
<organism evidence="2 3">
    <name type="scientific">Streptococcus anginosus</name>
    <dbReference type="NCBI Taxonomy" id="1328"/>
    <lineage>
        <taxon>Bacteria</taxon>
        <taxon>Bacillati</taxon>
        <taxon>Bacillota</taxon>
        <taxon>Bacilli</taxon>
        <taxon>Lactobacillales</taxon>
        <taxon>Streptococcaceae</taxon>
        <taxon>Streptococcus</taxon>
        <taxon>Streptococcus anginosus group</taxon>
    </lineage>
</organism>
<proteinExistence type="predicted"/>
<feature type="transmembrane region" description="Helical" evidence="1">
    <location>
        <begin position="6"/>
        <end position="27"/>
    </location>
</feature>
<keyword evidence="1" id="KW-0472">Membrane</keyword>
<name>A0ABT3EAV6_STRAP</name>
<dbReference type="EMBL" id="JAPAHU010000016">
    <property type="protein sequence ID" value="MCW1042581.1"/>
    <property type="molecule type" value="Genomic_DNA"/>
</dbReference>
<evidence type="ECO:0000313" key="2">
    <source>
        <dbReference type="EMBL" id="MCW1042581.1"/>
    </source>
</evidence>